<reference evidence="2" key="1">
    <citation type="journal article" date="2019" name="Int. J. Syst. Evol. Microbiol.">
        <title>The Global Catalogue of Microorganisms (GCM) 10K type strain sequencing project: providing services to taxonomists for standard genome sequencing and annotation.</title>
        <authorList>
            <consortium name="The Broad Institute Genomics Platform"/>
            <consortium name="The Broad Institute Genome Sequencing Center for Infectious Disease"/>
            <person name="Wu L."/>
            <person name="Ma J."/>
        </authorList>
    </citation>
    <scope>NUCLEOTIDE SEQUENCE [LARGE SCALE GENOMIC DNA]</scope>
    <source>
        <strain evidence="2">JCM 16013</strain>
    </source>
</reference>
<protein>
    <submittedName>
        <fullName evidence="1">Uridine kinase</fullName>
    </submittedName>
</protein>
<dbReference type="InterPro" id="IPR027417">
    <property type="entry name" value="P-loop_NTPase"/>
</dbReference>
<accession>A0ABP5D6H6</accession>
<comment type="caution">
    <text evidence="1">The sequence shown here is derived from an EMBL/GenBank/DDBJ whole genome shotgun (WGS) entry which is preliminary data.</text>
</comment>
<dbReference type="Proteomes" id="UP001499854">
    <property type="component" value="Unassembled WGS sequence"/>
</dbReference>
<proteinExistence type="predicted"/>
<gene>
    <name evidence="1" type="ORF">GCM10009838_36590</name>
</gene>
<dbReference type="Gene3D" id="3.40.50.300">
    <property type="entry name" value="P-loop containing nucleotide triphosphate hydrolases"/>
    <property type="match status" value="1"/>
</dbReference>
<dbReference type="SUPFAM" id="SSF52540">
    <property type="entry name" value="P-loop containing nucleoside triphosphate hydrolases"/>
    <property type="match status" value="1"/>
</dbReference>
<dbReference type="RefSeq" id="WP_344658252.1">
    <property type="nucleotide sequence ID" value="NZ_BAAAQM010000019.1"/>
</dbReference>
<dbReference type="GO" id="GO:0016301">
    <property type="term" value="F:kinase activity"/>
    <property type="evidence" value="ECO:0007669"/>
    <property type="project" value="UniProtKB-KW"/>
</dbReference>
<organism evidence="1 2">
    <name type="scientific">Catenulispora subtropica</name>
    <dbReference type="NCBI Taxonomy" id="450798"/>
    <lineage>
        <taxon>Bacteria</taxon>
        <taxon>Bacillati</taxon>
        <taxon>Actinomycetota</taxon>
        <taxon>Actinomycetes</taxon>
        <taxon>Catenulisporales</taxon>
        <taxon>Catenulisporaceae</taxon>
        <taxon>Catenulispora</taxon>
    </lineage>
</organism>
<evidence type="ECO:0000313" key="1">
    <source>
        <dbReference type="EMBL" id="GAA1973451.1"/>
    </source>
</evidence>
<dbReference type="EMBL" id="BAAAQM010000019">
    <property type="protein sequence ID" value="GAA1973451.1"/>
    <property type="molecule type" value="Genomic_DNA"/>
</dbReference>
<sequence>MRAEPISPERLTERVADLVLKAAEAAGSAPRADAVDAGDTDDAAYAGDGPAASWTRVAIDGAPGSGTAELAASVEAALTAVGRPVLRISAGDFLRPRSLRLEHGREDPDVFYTEWLDVKGLMREVFDPLTAGGSGRVLPTLWDAARDRASRAKYVELPPGGVLILEGALLFGVGLPFDVSVHLWLSKGALARRTPEAMAWSLPAYARYDAEIDPSRAASLTARMDDPRHPALLFF</sequence>
<evidence type="ECO:0000313" key="2">
    <source>
        <dbReference type="Proteomes" id="UP001499854"/>
    </source>
</evidence>
<keyword evidence="1" id="KW-0418">Kinase</keyword>
<keyword evidence="1" id="KW-0808">Transferase</keyword>
<name>A0ABP5D6H6_9ACTN</name>
<keyword evidence="2" id="KW-1185">Reference proteome</keyword>